<keyword evidence="1" id="KW-0812">Transmembrane</keyword>
<evidence type="ECO:0000256" key="1">
    <source>
        <dbReference type="SAM" id="Phobius"/>
    </source>
</evidence>
<protein>
    <submittedName>
        <fullName evidence="2">Uncharacterized protein</fullName>
    </submittedName>
</protein>
<reference evidence="2" key="2">
    <citation type="submission" date="2020-11" db="EMBL/GenBank/DDBJ databases">
        <authorList>
            <person name="McCartney M.A."/>
            <person name="Auch B."/>
            <person name="Kono T."/>
            <person name="Mallez S."/>
            <person name="Becker A."/>
            <person name="Gohl D.M."/>
            <person name="Silverstein K.A.T."/>
            <person name="Koren S."/>
            <person name="Bechman K.B."/>
            <person name="Herman A."/>
            <person name="Abrahante J.E."/>
            <person name="Garbe J."/>
        </authorList>
    </citation>
    <scope>NUCLEOTIDE SEQUENCE</scope>
    <source>
        <strain evidence="2">Duluth1</strain>
        <tissue evidence="2">Whole animal</tissue>
    </source>
</reference>
<keyword evidence="1" id="KW-0472">Membrane</keyword>
<name>A0A9D3YDS2_DREPO</name>
<reference evidence="2" key="1">
    <citation type="journal article" date="2019" name="bioRxiv">
        <title>The Genome of the Zebra Mussel, Dreissena polymorpha: A Resource for Invasive Species Research.</title>
        <authorList>
            <person name="McCartney M.A."/>
            <person name="Auch B."/>
            <person name="Kono T."/>
            <person name="Mallez S."/>
            <person name="Zhang Y."/>
            <person name="Obille A."/>
            <person name="Becker A."/>
            <person name="Abrahante J.E."/>
            <person name="Garbe J."/>
            <person name="Badalamenti J.P."/>
            <person name="Herman A."/>
            <person name="Mangelson H."/>
            <person name="Liachko I."/>
            <person name="Sullivan S."/>
            <person name="Sone E.D."/>
            <person name="Koren S."/>
            <person name="Silverstein K.A.T."/>
            <person name="Beckman K.B."/>
            <person name="Gohl D.M."/>
        </authorList>
    </citation>
    <scope>NUCLEOTIDE SEQUENCE</scope>
    <source>
        <strain evidence="2">Duluth1</strain>
        <tissue evidence="2">Whole animal</tissue>
    </source>
</reference>
<feature type="transmembrane region" description="Helical" evidence="1">
    <location>
        <begin position="120"/>
        <end position="142"/>
    </location>
</feature>
<gene>
    <name evidence="2" type="ORF">DPMN_084135</name>
</gene>
<proteinExistence type="predicted"/>
<organism evidence="2 3">
    <name type="scientific">Dreissena polymorpha</name>
    <name type="common">Zebra mussel</name>
    <name type="synonym">Mytilus polymorpha</name>
    <dbReference type="NCBI Taxonomy" id="45954"/>
    <lineage>
        <taxon>Eukaryota</taxon>
        <taxon>Metazoa</taxon>
        <taxon>Spiralia</taxon>
        <taxon>Lophotrochozoa</taxon>
        <taxon>Mollusca</taxon>
        <taxon>Bivalvia</taxon>
        <taxon>Autobranchia</taxon>
        <taxon>Heteroconchia</taxon>
        <taxon>Euheterodonta</taxon>
        <taxon>Imparidentia</taxon>
        <taxon>Neoheterodontei</taxon>
        <taxon>Myida</taxon>
        <taxon>Dreissenoidea</taxon>
        <taxon>Dreissenidae</taxon>
        <taxon>Dreissena</taxon>
    </lineage>
</organism>
<keyword evidence="1" id="KW-1133">Transmembrane helix</keyword>
<keyword evidence="3" id="KW-1185">Reference proteome</keyword>
<accession>A0A9D3YDS2</accession>
<dbReference type="Proteomes" id="UP000828390">
    <property type="component" value="Unassembled WGS sequence"/>
</dbReference>
<evidence type="ECO:0000313" key="3">
    <source>
        <dbReference type="Proteomes" id="UP000828390"/>
    </source>
</evidence>
<dbReference type="AlphaFoldDB" id="A0A9D3YDS2"/>
<evidence type="ECO:0000313" key="2">
    <source>
        <dbReference type="EMBL" id="KAH3696659.1"/>
    </source>
</evidence>
<sequence length="159" mass="18368">MRTPLPWHCPITARLLRKRSLSRIKSAAHGLFSKLPIFYSPSSFDVLNLIMPENKGSSAKKKQTKYTKIKAKAPAEDEALQASNAEVTVYVMLHLLMLQVQTMALRLILTMLLMEKRRLLFIYSTLYFNQFTVFPFANFLTFKLTFRISIYKLKLEASS</sequence>
<dbReference type="EMBL" id="JAIWYP010000016">
    <property type="protein sequence ID" value="KAH3696659.1"/>
    <property type="molecule type" value="Genomic_DNA"/>
</dbReference>
<comment type="caution">
    <text evidence="2">The sequence shown here is derived from an EMBL/GenBank/DDBJ whole genome shotgun (WGS) entry which is preliminary data.</text>
</comment>